<reference evidence="2" key="1">
    <citation type="submission" date="2022-11" db="UniProtKB">
        <authorList>
            <consortium name="WormBaseParasite"/>
        </authorList>
    </citation>
    <scope>IDENTIFICATION</scope>
</reference>
<evidence type="ECO:0000313" key="2">
    <source>
        <dbReference type="WBParaSite" id="ES5_v2.g11287.t1"/>
    </source>
</evidence>
<evidence type="ECO:0000313" key="1">
    <source>
        <dbReference type="Proteomes" id="UP000887579"/>
    </source>
</evidence>
<organism evidence="1 2">
    <name type="scientific">Panagrolaimus sp. ES5</name>
    <dbReference type="NCBI Taxonomy" id="591445"/>
    <lineage>
        <taxon>Eukaryota</taxon>
        <taxon>Metazoa</taxon>
        <taxon>Ecdysozoa</taxon>
        <taxon>Nematoda</taxon>
        <taxon>Chromadorea</taxon>
        <taxon>Rhabditida</taxon>
        <taxon>Tylenchina</taxon>
        <taxon>Panagrolaimomorpha</taxon>
        <taxon>Panagrolaimoidea</taxon>
        <taxon>Panagrolaimidae</taxon>
        <taxon>Panagrolaimus</taxon>
    </lineage>
</organism>
<dbReference type="WBParaSite" id="ES5_v2.g11287.t1">
    <property type="protein sequence ID" value="ES5_v2.g11287.t1"/>
    <property type="gene ID" value="ES5_v2.g11287"/>
</dbReference>
<accession>A0AC34F347</accession>
<protein>
    <submittedName>
        <fullName evidence="2">G-protein coupled receptors family 1 profile domain-containing protein</fullName>
    </submittedName>
</protein>
<dbReference type="Proteomes" id="UP000887579">
    <property type="component" value="Unplaced"/>
</dbReference>
<name>A0AC34F347_9BILA</name>
<proteinExistence type="predicted"/>
<sequence>MVSFILPTIFMIILNISIFQTVQDSRHPRLLPLPLTSQSSTGTTVSSTQGGSTCLRIHRGGGSGGAGNRNKNNNKNSSRSSSMRSRNNKNVRYPSLRGHSNSFRHYYNDSGSTKEQMYVTMHRKRSSSISTLTNLPKIETLNNEIKDGWIPATEITQTDITPVIVKTKKFEPIELRSNKYFSQHGIIEKSARSAIWYPAILAAFVAEKKPRKYSQRMIFYPPINKSRQSLRTELRVARTIAIVVACFSAFQTCPIDKCIPGWLFTIAFWLGYANSAVNPLLYAAVSRDFRSAFRKYLIGKGSKFHSRFSSAHRSS</sequence>